<reference evidence="1 2" key="1">
    <citation type="submission" date="2020-05" db="EMBL/GenBank/DDBJ databases">
        <title>Complete genome sequence of of a novel Thermoleptolyngbya strain isolated from hot springs of Ganzi, Sichuan China.</title>
        <authorList>
            <person name="Tang J."/>
            <person name="Daroch M."/>
            <person name="Li L."/>
            <person name="Waleron K."/>
            <person name="Waleron M."/>
            <person name="Waleron M."/>
        </authorList>
    </citation>
    <scope>NUCLEOTIDE SEQUENCE [LARGE SCALE GENOMIC DNA]</scope>
    <source>
        <strain evidence="1 2">PKUAC-SCTA183</strain>
    </source>
</reference>
<dbReference type="KEGG" id="theu:HPC62_16200"/>
<dbReference type="EMBL" id="CP053661">
    <property type="protein sequence ID" value="QKD83535.1"/>
    <property type="molecule type" value="Genomic_DNA"/>
</dbReference>
<evidence type="ECO:0000313" key="1">
    <source>
        <dbReference type="EMBL" id="QKD83535.1"/>
    </source>
</evidence>
<accession>A0A6M8BMJ4</accession>
<organism evidence="1 2">
    <name type="scientific">Thermoleptolyngbya sichuanensis A183</name>
    <dbReference type="NCBI Taxonomy" id="2737172"/>
    <lineage>
        <taxon>Bacteria</taxon>
        <taxon>Bacillati</taxon>
        <taxon>Cyanobacteriota</taxon>
        <taxon>Cyanophyceae</taxon>
        <taxon>Oculatellales</taxon>
        <taxon>Oculatellaceae</taxon>
        <taxon>Thermoleptolyngbya</taxon>
        <taxon>Thermoleptolyngbya sichuanensis</taxon>
    </lineage>
</organism>
<proteinExistence type="predicted"/>
<protein>
    <submittedName>
        <fullName evidence="1">Uncharacterized protein</fullName>
    </submittedName>
</protein>
<dbReference type="Proteomes" id="UP000505210">
    <property type="component" value="Chromosome"/>
</dbReference>
<dbReference type="AlphaFoldDB" id="A0A6M8BMJ4"/>
<name>A0A6M8BMJ4_9CYAN</name>
<keyword evidence="2" id="KW-1185">Reference proteome</keyword>
<dbReference type="RefSeq" id="WP_172357356.1">
    <property type="nucleotide sequence ID" value="NZ_CP053661.1"/>
</dbReference>
<gene>
    <name evidence="1" type="ORF">HPC62_16200</name>
</gene>
<sequence>MTAWQVVQFTEYPDLISNVRTYNAPGIGQKFSDRFNALERTPQVDHFIDDADVVSAGGESFLKGQVHGYSTASMFSPVSSHLNLLAPDRRRAGARVPMQSLLICPMSN</sequence>
<evidence type="ECO:0000313" key="2">
    <source>
        <dbReference type="Proteomes" id="UP000505210"/>
    </source>
</evidence>